<dbReference type="InterPro" id="IPR003593">
    <property type="entry name" value="AAA+_ATPase"/>
</dbReference>
<dbReference type="SUPFAM" id="SSF52540">
    <property type="entry name" value="P-loop containing nucleoside triphosphate hydrolases"/>
    <property type="match status" value="1"/>
</dbReference>
<evidence type="ECO:0000259" key="4">
    <source>
        <dbReference type="PROSITE" id="PS50893"/>
    </source>
</evidence>
<evidence type="ECO:0000256" key="2">
    <source>
        <dbReference type="ARBA" id="ARBA00022741"/>
    </source>
</evidence>
<proteinExistence type="predicted"/>
<dbReference type="PANTHER" id="PTHR42939">
    <property type="entry name" value="ABC TRANSPORTER ATP-BINDING PROTEIN ALBC-RELATED"/>
    <property type="match status" value="1"/>
</dbReference>
<evidence type="ECO:0000313" key="5">
    <source>
        <dbReference type="EMBL" id="SCY93846.1"/>
    </source>
</evidence>
<gene>
    <name evidence="5" type="ORF">SAMN02927903_03005</name>
</gene>
<keyword evidence="3 5" id="KW-0067">ATP-binding</keyword>
<dbReference type="SMART" id="SM00382">
    <property type="entry name" value="AAA"/>
    <property type="match status" value="1"/>
</dbReference>
<evidence type="ECO:0000256" key="1">
    <source>
        <dbReference type="ARBA" id="ARBA00022448"/>
    </source>
</evidence>
<dbReference type="EMBL" id="FMVF01000018">
    <property type="protein sequence ID" value="SCY93846.1"/>
    <property type="molecule type" value="Genomic_DNA"/>
</dbReference>
<name>A0A1G5JZV2_9FLAO</name>
<dbReference type="OrthoDB" id="9801987at2"/>
<dbReference type="GO" id="GO:0005524">
    <property type="term" value="F:ATP binding"/>
    <property type="evidence" value="ECO:0007669"/>
    <property type="project" value="UniProtKB-KW"/>
</dbReference>
<keyword evidence="1" id="KW-0813">Transport</keyword>
<dbReference type="Proteomes" id="UP000199354">
    <property type="component" value="Unassembled WGS sequence"/>
</dbReference>
<evidence type="ECO:0000313" key="6">
    <source>
        <dbReference type="Proteomes" id="UP000199354"/>
    </source>
</evidence>
<sequence>MIEIKNISKKFGKLEVLKDINLSCKKGECIALIGPNGCGKTTLIKSILGMVLPDKGTIEFNGKSVLGEHLYRENIGYMPQIGRYPDNMTIGQIIEMIKKIRNSNQALDEDLLKAFKLESMFDKQMRTLSGGTTQKVSAVLAFLFNPDVLILDEPTAGLDPLAAEILKEKIIQEKDKGKLIFITSHLLSELDDLITEIIFMQDGTVYFHKKVATLKAETNEDKISKAIASILKNKSVNQNHQESHKVLKAIL</sequence>
<dbReference type="Pfam" id="PF00005">
    <property type="entry name" value="ABC_tran"/>
    <property type="match status" value="1"/>
</dbReference>
<dbReference type="InterPro" id="IPR003439">
    <property type="entry name" value="ABC_transporter-like_ATP-bd"/>
</dbReference>
<evidence type="ECO:0000256" key="3">
    <source>
        <dbReference type="ARBA" id="ARBA00022840"/>
    </source>
</evidence>
<dbReference type="InterPro" id="IPR027417">
    <property type="entry name" value="P-loop_NTPase"/>
</dbReference>
<keyword evidence="2" id="KW-0547">Nucleotide-binding</keyword>
<dbReference type="GO" id="GO:0016887">
    <property type="term" value="F:ATP hydrolysis activity"/>
    <property type="evidence" value="ECO:0007669"/>
    <property type="project" value="InterPro"/>
</dbReference>
<reference evidence="5 6" key="1">
    <citation type="submission" date="2016-10" db="EMBL/GenBank/DDBJ databases">
        <authorList>
            <person name="de Groot N.N."/>
        </authorList>
    </citation>
    <scope>NUCLEOTIDE SEQUENCE [LARGE SCALE GENOMIC DNA]</scope>
    <source>
        <strain evidence="5 6">CGMCC 1.7031</strain>
    </source>
</reference>
<dbReference type="PANTHER" id="PTHR42939:SF1">
    <property type="entry name" value="ABC TRANSPORTER ATP-BINDING PROTEIN ALBC-RELATED"/>
    <property type="match status" value="1"/>
</dbReference>
<accession>A0A1G5JZV2</accession>
<protein>
    <submittedName>
        <fullName evidence="5">Cu-processing system ATP-binding protein</fullName>
    </submittedName>
</protein>
<dbReference type="PROSITE" id="PS50893">
    <property type="entry name" value="ABC_TRANSPORTER_2"/>
    <property type="match status" value="1"/>
</dbReference>
<dbReference type="STRING" id="490189.SAMN02927903_03005"/>
<keyword evidence="6" id="KW-1185">Reference proteome</keyword>
<dbReference type="AlphaFoldDB" id="A0A1G5JZV2"/>
<dbReference type="Gene3D" id="3.40.50.300">
    <property type="entry name" value="P-loop containing nucleotide triphosphate hydrolases"/>
    <property type="match status" value="1"/>
</dbReference>
<dbReference type="CDD" id="cd03230">
    <property type="entry name" value="ABC_DR_subfamily_A"/>
    <property type="match status" value="1"/>
</dbReference>
<feature type="domain" description="ABC transporter" evidence="4">
    <location>
        <begin position="2"/>
        <end position="227"/>
    </location>
</feature>
<dbReference type="InterPro" id="IPR051782">
    <property type="entry name" value="ABC_Transporter_VariousFunc"/>
</dbReference>
<dbReference type="RefSeq" id="WP_091146090.1">
    <property type="nucleotide sequence ID" value="NZ_FMVF01000018.1"/>
</dbReference>
<organism evidence="5 6">
    <name type="scientific">Flavobacterium caeni</name>
    <dbReference type="NCBI Taxonomy" id="490189"/>
    <lineage>
        <taxon>Bacteria</taxon>
        <taxon>Pseudomonadati</taxon>
        <taxon>Bacteroidota</taxon>
        <taxon>Flavobacteriia</taxon>
        <taxon>Flavobacteriales</taxon>
        <taxon>Flavobacteriaceae</taxon>
        <taxon>Flavobacterium</taxon>
    </lineage>
</organism>